<proteinExistence type="predicted"/>
<keyword evidence="3" id="KW-1185">Reference proteome</keyword>
<gene>
    <name evidence="2" type="ORF">AQJ64_17875</name>
</gene>
<dbReference type="STRING" id="1943.AQJ64_17875"/>
<reference evidence="2 3" key="1">
    <citation type="submission" date="2015-10" db="EMBL/GenBank/DDBJ databases">
        <title>Draft genome sequence of Streptomyces griseoruber DSM 40281, type strain for the species Streptomyces griseoruber.</title>
        <authorList>
            <person name="Ruckert C."/>
            <person name="Winkler A."/>
            <person name="Kalinowski J."/>
            <person name="Kampfer P."/>
            <person name="Glaeser S."/>
        </authorList>
    </citation>
    <scope>NUCLEOTIDE SEQUENCE [LARGE SCALE GENOMIC DNA]</scope>
    <source>
        <strain evidence="2 3">DSM 40281</strain>
    </source>
</reference>
<dbReference type="AlphaFoldDB" id="A0A101T052"/>
<name>A0A101T052_9ACTN</name>
<organism evidence="2 3">
    <name type="scientific">Streptomyces griseoruber</name>
    <dbReference type="NCBI Taxonomy" id="1943"/>
    <lineage>
        <taxon>Bacteria</taxon>
        <taxon>Bacillati</taxon>
        <taxon>Actinomycetota</taxon>
        <taxon>Actinomycetes</taxon>
        <taxon>Kitasatosporales</taxon>
        <taxon>Streptomycetaceae</taxon>
        <taxon>Streptomyces</taxon>
    </lineage>
</organism>
<dbReference type="Proteomes" id="UP000052982">
    <property type="component" value="Unassembled WGS sequence"/>
</dbReference>
<comment type="caution">
    <text evidence="2">The sequence shown here is derived from an EMBL/GenBank/DDBJ whole genome shotgun (WGS) entry which is preliminary data.</text>
</comment>
<evidence type="ECO:0000313" key="3">
    <source>
        <dbReference type="Proteomes" id="UP000052982"/>
    </source>
</evidence>
<feature type="compositionally biased region" description="Basic residues" evidence="1">
    <location>
        <begin position="59"/>
        <end position="68"/>
    </location>
</feature>
<accession>A0A101T052</accession>
<protein>
    <submittedName>
        <fullName evidence="2">Uncharacterized protein</fullName>
    </submittedName>
</protein>
<sequence length="101" mass="11056">MFVRIADAPERTLSRVNSDDFGRSRIEVAGLGTARLLPRARSAGSGGRPTRITSVSGRPRCRARRTPRRAVTTKLDSTRRLAESSGWTPDADHVRAHCKSA</sequence>
<dbReference type="EMBL" id="LMWW01000025">
    <property type="protein sequence ID" value="KUN83331.1"/>
    <property type="molecule type" value="Genomic_DNA"/>
</dbReference>
<feature type="region of interest" description="Disordered" evidence="1">
    <location>
        <begin position="39"/>
        <end position="101"/>
    </location>
</feature>
<evidence type="ECO:0000256" key="1">
    <source>
        <dbReference type="SAM" id="MobiDB-lite"/>
    </source>
</evidence>
<evidence type="ECO:0000313" key="2">
    <source>
        <dbReference type="EMBL" id="KUN83331.1"/>
    </source>
</evidence>
<dbReference type="RefSeq" id="WP_055631682.1">
    <property type="nucleotide sequence ID" value="NZ_KQ948768.1"/>
</dbReference>